<dbReference type="Proteomes" id="UP000256373">
    <property type="component" value="Unassembled WGS sequence"/>
</dbReference>
<proteinExistence type="predicted"/>
<dbReference type="OrthoDB" id="964226at2"/>
<dbReference type="AlphaFoldDB" id="A0A3D8YEB8"/>
<reference evidence="1 2" key="1">
    <citation type="submission" date="2018-07" db="EMBL/GenBank/DDBJ databases">
        <title>Dyadobacter roseus sp. nov., isolated from rose rhizosphere soil.</title>
        <authorList>
            <person name="Chen L."/>
        </authorList>
    </citation>
    <scope>NUCLEOTIDE SEQUENCE [LARGE SCALE GENOMIC DNA]</scope>
    <source>
        <strain evidence="1 2">RS19</strain>
    </source>
</reference>
<organism evidence="1 2">
    <name type="scientific">Dyadobacter luteus</name>
    <dbReference type="NCBI Taxonomy" id="2259619"/>
    <lineage>
        <taxon>Bacteria</taxon>
        <taxon>Pseudomonadati</taxon>
        <taxon>Bacteroidota</taxon>
        <taxon>Cytophagia</taxon>
        <taxon>Cytophagales</taxon>
        <taxon>Spirosomataceae</taxon>
        <taxon>Dyadobacter</taxon>
    </lineage>
</organism>
<evidence type="ECO:0000313" key="2">
    <source>
        <dbReference type="Proteomes" id="UP000256373"/>
    </source>
</evidence>
<comment type="caution">
    <text evidence="1">The sequence shown here is derived from an EMBL/GenBank/DDBJ whole genome shotgun (WGS) entry which is preliminary data.</text>
</comment>
<protein>
    <submittedName>
        <fullName evidence="1">Uncharacterized protein</fullName>
    </submittedName>
</protein>
<name>A0A3D8YEB8_9BACT</name>
<dbReference type="RefSeq" id="WP_115830171.1">
    <property type="nucleotide sequence ID" value="NZ_QNUL01000004.1"/>
</dbReference>
<evidence type="ECO:0000313" key="1">
    <source>
        <dbReference type="EMBL" id="REA62874.1"/>
    </source>
</evidence>
<keyword evidence="2" id="KW-1185">Reference proteome</keyword>
<dbReference type="EMBL" id="QNUL01000004">
    <property type="protein sequence ID" value="REA62874.1"/>
    <property type="molecule type" value="Genomic_DNA"/>
</dbReference>
<gene>
    <name evidence="1" type="ORF">DSL64_08110</name>
</gene>
<sequence length="117" mass="12299">MKSLADITELIQNTTKVLMNGSEEQVAAKAGIELIDQWVVLLSESENTLPIASQLTTLKELITANHADSAAIVDQMGKVAAKVLILTSETGAEGPVPSLLAALAAALRMSAVYHNTD</sequence>
<accession>A0A3D8YEB8</accession>